<dbReference type="Pfam" id="PF06985">
    <property type="entry name" value="HET"/>
    <property type="match status" value="1"/>
</dbReference>
<dbReference type="InterPro" id="IPR052895">
    <property type="entry name" value="HetReg/Transcr_Mod"/>
</dbReference>
<protein>
    <recommendedName>
        <fullName evidence="1">Heterokaryon incompatibility domain-containing protein</fullName>
    </recommendedName>
</protein>
<evidence type="ECO:0000259" key="1">
    <source>
        <dbReference type="Pfam" id="PF06985"/>
    </source>
</evidence>
<dbReference type="PANTHER" id="PTHR24148">
    <property type="entry name" value="ANKYRIN REPEAT DOMAIN-CONTAINING PROTEIN 39 HOMOLOG-RELATED"/>
    <property type="match status" value="1"/>
</dbReference>
<keyword evidence="3" id="KW-1185">Reference proteome</keyword>
<gene>
    <name evidence="2" type="ORF">JX265_009729</name>
</gene>
<sequence>MMHLLYDMLPVAEDEFRLLRLFPATNLEDPISIGLFTQGILDCSLSYDAISYHWGDPQNRHSIIANGLNLSVTDSLLTALRYLRDTATDKILWVDGICINQQNISERNHQVMNMGKIFSNASCVRIWLGEAEDGVQDAIKIVSNLEMCLNKDQEIVKAILTNKAASNGITGLLQRPYWKRMWVFQEIVLSKRAVVHCGIFQASWPCFRALDKVSGDQRLWAQIQVKEPWVLELRRALFGIAQFCMDRDDGERIDNVLHPTRSLKATDPRDKLYALLGVCKLPRDFNFAADYSQPLVQVYTNFAESLIRMDHDLSILLTAGIWDPRNGPEVGLPSWVPDFRGIQGVDIRYLAASYRSHFNATKGKSPYYSFKVDETSQQNHLQLEGIIFDSVNKFVVIDGGTGSRQKASRLVDPRLPGPYRVQVSQTFQSQSIFRTMIFDDPTLSPEQVPERIDRLALGFAYDLVQEHLQIEDISMDSKAQVDAFLSSFRTANVNEGMETLCQTFWRLLEEDQEELYWFREEFLIRIQQAPRDRTIVKQAILWLWFSDAGYQSFYDLGVHSIN</sequence>
<dbReference type="PANTHER" id="PTHR24148:SF64">
    <property type="entry name" value="HETEROKARYON INCOMPATIBILITY DOMAIN-CONTAINING PROTEIN"/>
    <property type="match status" value="1"/>
</dbReference>
<dbReference type="AlphaFoldDB" id="A0A9Q0ALD0"/>
<proteinExistence type="predicted"/>
<name>A0A9Q0ALD0_9PEZI</name>
<dbReference type="EMBL" id="JAFIMR010000030">
    <property type="protein sequence ID" value="KAI1861110.1"/>
    <property type="molecule type" value="Genomic_DNA"/>
</dbReference>
<reference evidence="2" key="1">
    <citation type="submission" date="2021-03" db="EMBL/GenBank/DDBJ databases">
        <title>Revisited historic fungal species revealed as producer of novel bioactive compounds through whole genome sequencing and comparative genomics.</title>
        <authorList>
            <person name="Vignolle G.A."/>
            <person name="Hochenegger N."/>
            <person name="Mach R.L."/>
            <person name="Mach-Aigner A.R."/>
            <person name="Javad Rahimi M."/>
            <person name="Salim K.A."/>
            <person name="Chan C.M."/>
            <person name="Lim L.B.L."/>
            <person name="Cai F."/>
            <person name="Druzhinina I.S."/>
            <person name="U'Ren J.M."/>
            <person name="Derntl C."/>
        </authorList>
    </citation>
    <scope>NUCLEOTIDE SEQUENCE</scope>
    <source>
        <strain evidence="2">TUCIM 5799</strain>
    </source>
</reference>
<feature type="domain" description="Heterokaryon incompatibility" evidence="1">
    <location>
        <begin position="47"/>
        <end position="186"/>
    </location>
</feature>
<evidence type="ECO:0000313" key="3">
    <source>
        <dbReference type="Proteomes" id="UP000829685"/>
    </source>
</evidence>
<dbReference type="Proteomes" id="UP000829685">
    <property type="component" value="Unassembled WGS sequence"/>
</dbReference>
<evidence type="ECO:0000313" key="2">
    <source>
        <dbReference type="EMBL" id="KAI1861110.1"/>
    </source>
</evidence>
<organism evidence="2 3">
    <name type="scientific">Neoarthrinium moseri</name>
    <dbReference type="NCBI Taxonomy" id="1658444"/>
    <lineage>
        <taxon>Eukaryota</taxon>
        <taxon>Fungi</taxon>
        <taxon>Dikarya</taxon>
        <taxon>Ascomycota</taxon>
        <taxon>Pezizomycotina</taxon>
        <taxon>Sordariomycetes</taxon>
        <taxon>Xylariomycetidae</taxon>
        <taxon>Amphisphaeriales</taxon>
        <taxon>Apiosporaceae</taxon>
        <taxon>Neoarthrinium</taxon>
    </lineage>
</organism>
<comment type="caution">
    <text evidence="2">The sequence shown here is derived from an EMBL/GenBank/DDBJ whole genome shotgun (WGS) entry which is preliminary data.</text>
</comment>
<dbReference type="InterPro" id="IPR010730">
    <property type="entry name" value="HET"/>
</dbReference>
<accession>A0A9Q0ALD0</accession>